<dbReference type="Pfam" id="PF02110">
    <property type="entry name" value="HK"/>
    <property type="match status" value="1"/>
</dbReference>
<feature type="binding site" evidence="11">
    <location>
        <position position="165"/>
    </location>
    <ligand>
        <name>ATP</name>
        <dbReference type="ChEBI" id="CHEBI:30616"/>
    </ligand>
</feature>
<proteinExistence type="inferred from homology"/>
<evidence type="ECO:0000256" key="6">
    <source>
        <dbReference type="ARBA" id="ARBA00022741"/>
    </source>
</evidence>
<evidence type="ECO:0000256" key="4">
    <source>
        <dbReference type="ARBA" id="ARBA00022679"/>
    </source>
</evidence>
<dbReference type="CDD" id="cd01170">
    <property type="entry name" value="THZ_kinase"/>
    <property type="match status" value="1"/>
</dbReference>
<keyword evidence="13" id="KW-1185">Reference proteome</keyword>
<keyword evidence="6 11" id="KW-0547">Nucleotide-binding</keyword>
<comment type="cofactor">
    <cofactor evidence="2 11">
        <name>Mg(2+)</name>
        <dbReference type="ChEBI" id="CHEBI:18420"/>
    </cofactor>
</comment>
<evidence type="ECO:0000256" key="3">
    <source>
        <dbReference type="ARBA" id="ARBA00004868"/>
    </source>
</evidence>
<name>A0A7M1LDD8_9BACT</name>
<dbReference type="RefSeq" id="WP_025802768.1">
    <property type="nucleotide sequence ID" value="NZ_CP053842.1"/>
</dbReference>
<dbReference type="PRINTS" id="PR01099">
    <property type="entry name" value="HYETHTZKNASE"/>
</dbReference>
<protein>
    <recommendedName>
        <fullName evidence="11">Hydroxyethylthiazole kinase</fullName>
        <ecNumber evidence="11">2.7.1.50</ecNumber>
    </recommendedName>
    <alternativeName>
        <fullName evidence="11">4-methyl-5-beta-hydroxyethylthiazole kinase</fullName>
        <shortName evidence="11">TH kinase</shortName>
        <shortName evidence="11">Thz kinase</shortName>
    </alternativeName>
</protein>
<dbReference type="EC" id="2.7.1.50" evidence="11"/>
<comment type="similarity">
    <text evidence="11">Belongs to the Thz kinase family.</text>
</comment>
<dbReference type="EMBL" id="CP063078">
    <property type="protein sequence ID" value="QOQ86567.1"/>
    <property type="molecule type" value="Genomic_DNA"/>
</dbReference>
<evidence type="ECO:0000256" key="9">
    <source>
        <dbReference type="ARBA" id="ARBA00022842"/>
    </source>
</evidence>
<dbReference type="PANTHER" id="PTHR12592:SF0">
    <property type="entry name" value="ATP-DEPENDENT (S)-NAD(P)H-HYDRATE DEHYDRATASE"/>
    <property type="match status" value="1"/>
</dbReference>
<feature type="binding site" evidence="11">
    <location>
        <position position="114"/>
    </location>
    <ligand>
        <name>ATP</name>
        <dbReference type="ChEBI" id="CHEBI:30616"/>
    </ligand>
</feature>
<dbReference type="Gene3D" id="3.40.1190.20">
    <property type="match status" value="1"/>
</dbReference>
<keyword evidence="7 11" id="KW-0418">Kinase</keyword>
<accession>A0A7M1LDD8</accession>
<keyword evidence="10 11" id="KW-0784">Thiamine biosynthesis</keyword>
<dbReference type="GO" id="GO:0005524">
    <property type="term" value="F:ATP binding"/>
    <property type="evidence" value="ECO:0007669"/>
    <property type="project" value="UniProtKB-UniRule"/>
</dbReference>
<sequence length="270" mass="29213">MFVQNLRAKNPLIHCITNYVTVNDVANAIIACGASPIMADDINEVAEITKISDALVINLGTLNERTVKSMKASLKQANLDDKITVLDPVGASVSKFRSSVAKELLKEFRFSVIKGNLSEIKFLNDLKSSSKGVDISDKDKDESLENIAFIARNLATKTGAIIVITGQTDIISDENTTYICKNGNSMMAEFSGSGCILAGLIAAFVCANKDMPLKAALMAVCCNGVAGDLAKQKNVLTKVGNMTFKQNLIDEIYKMSDDKIEDLAKFEEIE</sequence>
<dbReference type="InterPro" id="IPR029056">
    <property type="entry name" value="Ribokinase-like"/>
</dbReference>
<evidence type="ECO:0000256" key="11">
    <source>
        <dbReference type="HAMAP-Rule" id="MF_00228"/>
    </source>
</evidence>
<feature type="binding site" evidence="11">
    <location>
        <position position="192"/>
    </location>
    <ligand>
        <name>substrate</name>
    </ligand>
</feature>
<evidence type="ECO:0000256" key="10">
    <source>
        <dbReference type="ARBA" id="ARBA00022977"/>
    </source>
</evidence>
<gene>
    <name evidence="11 12" type="primary">thiM</name>
    <name evidence="12" type="ORF">IMC76_04855</name>
</gene>
<dbReference type="GO" id="GO:0009229">
    <property type="term" value="P:thiamine diphosphate biosynthetic process"/>
    <property type="evidence" value="ECO:0007669"/>
    <property type="project" value="UniProtKB-UniRule"/>
</dbReference>
<keyword evidence="9 11" id="KW-0460">Magnesium</keyword>
<keyword evidence="4 11" id="KW-0808">Transferase</keyword>
<comment type="catalytic activity">
    <reaction evidence="1 11">
        <text>5-(2-hydroxyethyl)-4-methylthiazole + ATP = 4-methyl-5-(2-phosphooxyethyl)-thiazole + ADP + H(+)</text>
        <dbReference type="Rhea" id="RHEA:24212"/>
        <dbReference type="ChEBI" id="CHEBI:15378"/>
        <dbReference type="ChEBI" id="CHEBI:17957"/>
        <dbReference type="ChEBI" id="CHEBI:30616"/>
        <dbReference type="ChEBI" id="CHEBI:58296"/>
        <dbReference type="ChEBI" id="CHEBI:456216"/>
        <dbReference type="EC" id="2.7.1.50"/>
    </reaction>
</comment>
<evidence type="ECO:0000256" key="7">
    <source>
        <dbReference type="ARBA" id="ARBA00022777"/>
    </source>
</evidence>
<dbReference type="PIRSF" id="PIRSF000513">
    <property type="entry name" value="Thz_kinase"/>
    <property type="match status" value="1"/>
</dbReference>
<dbReference type="NCBIfam" id="NF006830">
    <property type="entry name" value="PRK09355.1"/>
    <property type="match status" value="1"/>
</dbReference>
<dbReference type="GO" id="GO:0047453">
    <property type="term" value="F:ATP-dependent NAD(P)H-hydrate dehydratase activity"/>
    <property type="evidence" value="ECO:0007669"/>
    <property type="project" value="TreeGrafter"/>
</dbReference>
<organism evidence="12 13">
    <name type="scientific">Campylobacter corcagiensis</name>
    <dbReference type="NCBI Taxonomy" id="1448857"/>
    <lineage>
        <taxon>Bacteria</taxon>
        <taxon>Pseudomonadati</taxon>
        <taxon>Campylobacterota</taxon>
        <taxon>Epsilonproteobacteria</taxon>
        <taxon>Campylobacterales</taxon>
        <taxon>Campylobacteraceae</taxon>
        <taxon>Campylobacter</taxon>
    </lineage>
</organism>
<dbReference type="Proteomes" id="UP000594749">
    <property type="component" value="Chromosome"/>
</dbReference>
<dbReference type="GO" id="GO:0009228">
    <property type="term" value="P:thiamine biosynthetic process"/>
    <property type="evidence" value="ECO:0007669"/>
    <property type="project" value="UniProtKB-KW"/>
</dbReference>
<reference evidence="12 13" key="1">
    <citation type="submission" date="2020-10" db="EMBL/GenBank/DDBJ databases">
        <title>Campylobacter and Helicobacter PacBio genomes.</title>
        <authorList>
            <person name="Lane C."/>
        </authorList>
    </citation>
    <scope>NUCLEOTIDE SEQUENCE [LARGE SCALE GENOMIC DNA]</scope>
    <source>
        <strain evidence="12 13">2016D-0077</strain>
    </source>
</reference>
<dbReference type="GO" id="GO:0000287">
    <property type="term" value="F:magnesium ion binding"/>
    <property type="evidence" value="ECO:0007669"/>
    <property type="project" value="UniProtKB-UniRule"/>
</dbReference>
<dbReference type="SUPFAM" id="SSF53613">
    <property type="entry name" value="Ribokinase-like"/>
    <property type="match status" value="1"/>
</dbReference>
<comment type="pathway">
    <text evidence="3 11">Cofactor biosynthesis; thiamine diphosphate biosynthesis; 4-methyl-5-(2-phosphoethyl)-thiazole from 5-(2-hydroxyethyl)-4-methylthiazole: step 1/1.</text>
</comment>
<dbReference type="GO" id="GO:0110051">
    <property type="term" value="P:metabolite repair"/>
    <property type="evidence" value="ECO:0007669"/>
    <property type="project" value="TreeGrafter"/>
</dbReference>
<comment type="function">
    <text evidence="11">Catalyzes the phosphorylation of the hydroxyl group of 4-methyl-5-beta-hydroxyethylthiazole (THZ).</text>
</comment>
<keyword evidence="5 11" id="KW-0479">Metal-binding</keyword>
<dbReference type="OrthoDB" id="8909021at2"/>
<evidence type="ECO:0000313" key="12">
    <source>
        <dbReference type="EMBL" id="QOQ86567.1"/>
    </source>
</evidence>
<dbReference type="UniPathway" id="UPA00060">
    <property type="reaction ID" value="UER00139"/>
</dbReference>
<evidence type="ECO:0000256" key="1">
    <source>
        <dbReference type="ARBA" id="ARBA00001771"/>
    </source>
</evidence>
<feature type="binding site" evidence="11">
    <location>
        <position position="38"/>
    </location>
    <ligand>
        <name>substrate</name>
    </ligand>
</feature>
<dbReference type="AlphaFoldDB" id="A0A7M1LDD8"/>
<evidence type="ECO:0000256" key="8">
    <source>
        <dbReference type="ARBA" id="ARBA00022840"/>
    </source>
</evidence>
<dbReference type="GO" id="GO:0004417">
    <property type="term" value="F:hydroxyethylthiazole kinase activity"/>
    <property type="evidence" value="ECO:0007669"/>
    <property type="project" value="UniProtKB-UniRule"/>
</dbReference>
<evidence type="ECO:0000256" key="5">
    <source>
        <dbReference type="ARBA" id="ARBA00022723"/>
    </source>
</evidence>
<dbReference type="InterPro" id="IPR000417">
    <property type="entry name" value="Hyethyz_kinase"/>
</dbReference>
<evidence type="ECO:0000313" key="13">
    <source>
        <dbReference type="Proteomes" id="UP000594749"/>
    </source>
</evidence>
<keyword evidence="8 11" id="KW-0067">ATP-binding</keyword>
<dbReference type="PANTHER" id="PTHR12592">
    <property type="entry name" value="ATP-DEPENDENT (S)-NAD(P)H-HYDRATE DEHYDRATASE FAMILY MEMBER"/>
    <property type="match status" value="1"/>
</dbReference>
<evidence type="ECO:0000256" key="2">
    <source>
        <dbReference type="ARBA" id="ARBA00001946"/>
    </source>
</evidence>
<dbReference type="HAMAP" id="MF_00228">
    <property type="entry name" value="Thz_kinase"/>
    <property type="match status" value="1"/>
</dbReference>